<reference evidence="4" key="1">
    <citation type="journal article" date="2014" name="Genome Biol. Evol.">
        <title>Pangenome evidence for extensive interdomain horizontal transfer affecting lineage core and shell genes in uncultured planktonic thaumarchaeota and euryarchaeota.</title>
        <authorList>
            <person name="Deschamps P."/>
            <person name="Zivanovic Y."/>
            <person name="Moreira D."/>
            <person name="Rodriguez-Valera F."/>
            <person name="Lopez-Garcia P."/>
        </authorList>
    </citation>
    <scope>NUCLEOTIDE SEQUENCE</scope>
</reference>
<dbReference type="EMBL" id="KF900985">
    <property type="protein sequence ID" value="AIF13820.1"/>
    <property type="molecule type" value="Genomic_DNA"/>
</dbReference>
<accession>A0A075HF40</accession>
<sequence length="262" mass="28131">MQRVAVLSGTGMLDLANADSLEGTGFSLTGTEELMLETPWGEVPTKVVTLADDSDGERRLFFIHRHHHPDGWTTPPHMIEHRANVAAARATQPDALVSICSVGAIDHGFPPGTVGLARQTLDLTGRVWTFHDEDAAHADMTDPFDRTLSGLLEAPLAGQGDDLCIDQVVAVMNGPQFESAAEVEALHRLGATCVSMTLNGEARLTAETEMRHLGLMLSSNWGAGRTPGDSHAPIDHHAVEALAAQMKAVVWDCILTLLNHVE</sequence>
<organism evidence="4">
    <name type="scientific">uncultured marine group II/III euryarchaeote KM3_64_C08</name>
    <dbReference type="NCBI Taxonomy" id="1456479"/>
    <lineage>
        <taxon>Archaea</taxon>
        <taxon>Methanobacteriati</taxon>
        <taxon>Methanobacteriota</taxon>
        <taxon>environmental samples</taxon>
    </lineage>
</organism>
<gene>
    <name evidence="4" type="primary">mtaP</name>
</gene>
<dbReference type="GO" id="GO:0019509">
    <property type="term" value="P:L-methionine salvage from methylthioadenosine"/>
    <property type="evidence" value="ECO:0007669"/>
    <property type="project" value="TreeGrafter"/>
</dbReference>
<protein>
    <submittedName>
        <fullName evidence="4">Purine nucleoside phosphorylase (MtaP)</fullName>
        <ecNumber evidence="4">2.4.2.28</ecNumber>
    </submittedName>
</protein>
<evidence type="ECO:0000256" key="2">
    <source>
        <dbReference type="ARBA" id="ARBA00022679"/>
    </source>
</evidence>
<dbReference type="InterPro" id="IPR000845">
    <property type="entry name" value="Nucleoside_phosphorylase_d"/>
</dbReference>
<dbReference type="PANTHER" id="PTHR42679:SF2">
    <property type="entry name" value="S-METHYL-5'-THIOADENOSINE PHOSPHORYLASE"/>
    <property type="match status" value="1"/>
</dbReference>
<dbReference type="InterPro" id="IPR035994">
    <property type="entry name" value="Nucleoside_phosphorylase_sf"/>
</dbReference>
<dbReference type="GO" id="GO:0017061">
    <property type="term" value="F:S-methyl-5-thioadenosine phosphorylase activity"/>
    <property type="evidence" value="ECO:0007669"/>
    <property type="project" value="UniProtKB-EC"/>
</dbReference>
<dbReference type="EC" id="2.4.2.28" evidence="4"/>
<dbReference type="SUPFAM" id="SSF53167">
    <property type="entry name" value="Purine and uridine phosphorylases"/>
    <property type="match status" value="1"/>
</dbReference>
<dbReference type="AlphaFoldDB" id="A0A075HF40"/>
<evidence type="ECO:0000256" key="1">
    <source>
        <dbReference type="ARBA" id="ARBA00022676"/>
    </source>
</evidence>
<keyword evidence="1 4" id="KW-0328">Glycosyltransferase</keyword>
<dbReference type="CDD" id="cd09010">
    <property type="entry name" value="MTAP_SsMTAPII_like_MTIP"/>
    <property type="match status" value="1"/>
</dbReference>
<dbReference type="Gene3D" id="3.40.50.1580">
    <property type="entry name" value="Nucleoside phosphorylase domain"/>
    <property type="match status" value="1"/>
</dbReference>
<dbReference type="InterPro" id="IPR010044">
    <property type="entry name" value="MTAP"/>
</dbReference>
<dbReference type="Pfam" id="PF01048">
    <property type="entry name" value="PNP_UDP_1"/>
    <property type="match status" value="1"/>
</dbReference>
<proteinExistence type="predicted"/>
<evidence type="ECO:0000313" key="4">
    <source>
        <dbReference type="EMBL" id="AIF13820.1"/>
    </source>
</evidence>
<dbReference type="GO" id="GO:0005829">
    <property type="term" value="C:cytosol"/>
    <property type="evidence" value="ECO:0007669"/>
    <property type="project" value="TreeGrafter"/>
</dbReference>
<feature type="domain" description="Nucleoside phosphorylase" evidence="3">
    <location>
        <begin position="74"/>
        <end position="250"/>
    </location>
</feature>
<keyword evidence="2 4" id="KW-0808">Transferase</keyword>
<name>A0A075HF40_9EURY</name>
<dbReference type="GO" id="GO:0009116">
    <property type="term" value="P:nucleoside metabolic process"/>
    <property type="evidence" value="ECO:0007669"/>
    <property type="project" value="InterPro"/>
</dbReference>
<evidence type="ECO:0000259" key="3">
    <source>
        <dbReference type="Pfam" id="PF01048"/>
    </source>
</evidence>
<dbReference type="PANTHER" id="PTHR42679">
    <property type="entry name" value="S-METHYL-5'-THIOADENOSINE PHOSPHORYLASE"/>
    <property type="match status" value="1"/>
</dbReference>